<feature type="transmembrane region" description="Helical" evidence="11">
    <location>
        <begin position="16"/>
        <end position="33"/>
    </location>
</feature>
<dbReference type="RefSeq" id="WP_379961281.1">
    <property type="nucleotide sequence ID" value="NZ_JAUYVI010000009.1"/>
</dbReference>
<keyword evidence="13" id="KW-1185">Reference proteome</keyword>
<organism evidence="12 13">
    <name type="scientific">Dongia sedimenti</name>
    <dbReference type="NCBI Taxonomy" id="3064282"/>
    <lineage>
        <taxon>Bacteria</taxon>
        <taxon>Pseudomonadati</taxon>
        <taxon>Pseudomonadota</taxon>
        <taxon>Alphaproteobacteria</taxon>
        <taxon>Rhodospirillales</taxon>
        <taxon>Dongiaceae</taxon>
        <taxon>Dongia</taxon>
    </lineage>
</organism>
<keyword evidence="2" id="KW-0813">Transport</keyword>
<feature type="transmembrane region" description="Helical" evidence="11">
    <location>
        <begin position="78"/>
        <end position="98"/>
    </location>
</feature>
<feature type="transmembrane region" description="Helical" evidence="11">
    <location>
        <begin position="180"/>
        <end position="197"/>
    </location>
</feature>
<comment type="caution">
    <text evidence="12">The sequence shown here is derived from an EMBL/GenBank/DDBJ whole genome shotgun (WGS) entry which is preliminary data.</text>
</comment>
<keyword evidence="3" id="KW-1003">Cell membrane</keyword>
<dbReference type="Pfam" id="PF02653">
    <property type="entry name" value="BPD_transp_2"/>
    <property type="match status" value="1"/>
</dbReference>
<feature type="transmembrane region" description="Helical" evidence="11">
    <location>
        <begin position="53"/>
        <end position="71"/>
    </location>
</feature>
<dbReference type="InterPro" id="IPR001851">
    <property type="entry name" value="ABC_transp_permease"/>
</dbReference>
<feature type="transmembrane region" description="Helical" evidence="11">
    <location>
        <begin position="130"/>
        <end position="153"/>
    </location>
</feature>
<sequence length="421" mass="44636">MNLFRRLFARLEIDERLLGMLISLVVIWIGFHIASDGKFITPRNLYNLGNQTASVAVMAIGMVMVIIVRHIDLSVGSMLGVTAMVMGVVQATLLPPLLGYGHPAIWIITVLAGILCGALLGGLNGYIIGYLGVPSFVVTLGGLLIWRGCAWWVTYGQTVAPLDQTFTLLGGGVYGTLRETGSWIAAGIAIAIIVWAAQRQRRQRIRFGFPIRPVWAEAVVVGTTCLFVLAFAATMIAYEMPEVAARRLAEEMGWAIPEAGLHLAEGIAIPVLIVVVLAVAGSILLNNMRFGRYVFAMGGNPEAANLAGIDIRRMTFWVFVLMGALCGIAAVIASARLQSAGNSIGTNDELKTIAAVVIGGASLAGGSGTIIGAIIGAVVIQSLQSGMSLLGFDASLQNIVTGLVLVVAVYVDMLYQRRRGV</sequence>
<evidence type="ECO:0000256" key="3">
    <source>
        <dbReference type="ARBA" id="ARBA00022475"/>
    </source>
</evidence>
<dbReference type="CDD" id="cd06579">
    <property type="entry name" value="TM_PBP1_transp_AraH_like"/>
    <property type="match status" value="1"/>
</dbReference>
<feature type="transmembrane region" description="Helical" evidence="11">
    <location>
        <begin position="353"/>
        <end position="380"/>
    </location>
</feature>
<evidence type="ECO:0000256" key="1">
    <source>
        <dbReference type="ARBA" id="ARBA00004651"/>
    </source>
</evidence>
<reference evidence="13" key="1">
    <citation type="submission" date="2023-08" db="EMBL/GenBank/DDBJ databases">
        <title>Rhodospirillaceae gen. nov., a novel taxon isolated from the Yangtze River Yuezi River estuary sludge.</title>
        <authorList>
            <person name="Ruan L."/>
        </authorList>
    </citation>
    <scope>NUCLEOTIDE SEQUENCE [LARGE SCALE GENOMIC DNA]</scope>
    <source>
        <strain evidence="13">R-7</strain>
    </source>
</reference>
<feature type="transmembrane region" description="Helical" evidence="11">
    <location>
        <begin position="104"/>
        <end position="123"/>
    </location>
</feature>
<evidence type="ECO:0000256" key="4">
    <source>
        <dbReference type="ARBA" id="ARBA00022519"/>
    </source>
</evidence>
<dbReference type="PANTHER" id="PTHR32196">
    <property type="entry name" value="ABC TRANSPORTER PERMEASE PROTEIN YPHD-RELATED-RELATED"/>
    <property type="match status" value="1"/>
</dbReference>
<evidence type="ECO:0000313" key="12">
    <source>
        <dbReference type="EMBL" id="MDQ7251175.1"/>
    </source>
</evidence>
<comment type="function">
    <text evidence="9">Part of the binding-protein-dependent transport system for D-xylose. Probably responsible for the translocation of the substrate across the membrane.</text>
</comment>
<evidence type="ECO:0000256" key="8">
    <source>
        <dbReference type="ARBA" id="ARBA00023136"/>
    </source>
</evidence>
<keyword evidence="6 11" id="KW-0812">Transmembrane</keyword>
<name>A0ABU0YVK2_9PROT</name>
<dbReference type="EMBL" id="JAUYVI010000009">
    <property type="protein sequence ID" value="MDQ7251175.1"/>
    <property type="molecule type" value="Genomic_DNA"/>
</dbReference>
<evidence type="ECO:0000256" key="11">
    <source>
        <dbReference type="SAM" id="Phobius"/>
    </source>
</evidence>
<feature type="transmembrane region" description="Helical" evidence="11">
    <location>
        <begin position="392"/>
        <end position="411"/>
    </location>
</feature>
<comment type="subcellular location">
    <subcellularLocation>
        <location evidence="1">Cell membrane</location>
        <topology evidence="1">Multi-pass membrane protein</topology>
    </subcellularLocation>
</comment>
<evidence type="ECO:0000256" key="7">
    <source>
        <dbReference type="ARBA" id="ARBA00022989"/>
    </source>
</evidence>
<evidence type="ECO:0000256" key="6">
    <source>
        <dbReference type="ARBA" id="ARBA00022692"/>
    </source>
</evidence>
<evidence type="ECO:0000256" key="5">
    <source>
        <dbReference type="ARBA" id="ARBA00022597"/>
    </source>
</evidence>
<feature type="transmembrane region" description="Helical" evidence="11">
    <location>
        <begin position="314"/>
        <end position="333"/>
    </location>
</feature>
<accession>A0ABU0YVK2</accession>
<keyword evidence="8 11" id="KW-0472">Membrane</keyword>
<feature type="transmembrane region" description="Helical" evidence="11">
    <location>
        <begin position="267"/>
        <end position="285"/>
    </location>
</feature>
<protein>
    <recommendedName>
        <fullName evidence="10">Xylose transport system permease protein XylH</fullName>
    </recommendedName>
</protein>
<keyword evidence="5" id="KW-0762">Sugar transport</keyword>
<dbReference type="PANTHER" id="PTHR32196:SF32">
    <property type="entry name" value="XYLOSE TRANSPORT SYSTEM PERMEASE PROTEIN XYLH"/>
    <property type="match status" value="1"/>
</dbReference>
<feature type="transmembrane region" description="Helical" evidence="11">
    <location>
        <begin position="218"/>
        <end position="238"/>
    </location>
</feature>
<evidence type="ECO:0000256" key="10">
    <source>
        <dbReference type="ARBA" id="ARBA00035686"/>
    </source>
</evidence>
<evidence type="ECO:0000313" key="13">
    <source>
        <dbReference type="Proteomes" id="UP001230156"/>
    </source>
</evidence>
<proteinExistence type="predicted"/>
<evidence type="ECO:0000256" key="9">
    <source>
        <dbReference type="ARBA" id="ARBA00035611"/>
    </source>
</evidence>
<keyword evidence="4" id="KW-0997">Cell inner membrane</keyword>
<dbReference type="Proteomes" id="UP001230156">
    <property type="component" value="Unassembled WGS sequence"/>
</dbReference>
<gene>
    <name evidence="12" type="ORF">Q8A70_26040</name>
</gene>
<keyword evidence="7 11" id="KW-1133">Transmembrane helix</keyword>
<evidence type="ECO:0000256" key="2">
    <source>
        <dbReference type="ARBA" id="ARBA00022448"/>
    </source>
</evidence>